<feature type="compositionally biased region" description="Low complexity" evidence="2">
    <location>
        <begin position="1036"/>
        <end position="1052"/>
    </location>
</feature>
<dbReference type="CDD" id="cd13277">
    <property type="entry name" value="PH_Bem3"/>
    <property type="match status" value="1"/>
</dbReference>
<feature type="domain" description="Rho-GAP" evidence="4">
    <location>
        <begin position="1141"/>
        <end position="1347"/>
    </location>
</feature>
<dbReference type="CDD" id="cd06093">
    <property type="entry name" value="PX_domain"/>
    <property type="match status" value="1"/>
</dbReference>
<dbReference type="RefSeq" id="XP_049178918.1">
    <property type="nucleotide sequence ID" value="XM_049325459.1"/>
</dbReference>
<feature type="region of interest" description="Disordered" evidence="2">
    <location>
        <begin position="635"/>
        <end position="664"/>
    </location>
</feature>
<feature type="compositionally biased region" description="Low complexity" evidence="2">
    <location>
        <begin position="1071"/>
        <end position="1087"/>
    </location>
</feature>
<dbReference type="InterPro" id="IPR050729">
    <property type="entry name" value="Rho-GAP"/>
</dbReference>
<dbReference type="GeneID" id="73381675"/>
<reference evidence="5" key="1">
    <citation type="journal article" date="2022" name="DNA Res.">
        <title>Genome analysis of five recently described species of the CUG-Ser clade uncovers Candida theae as a new hybrid lineage with pathogenic potential in the Candida parapsilosis species complex.</title>
        <authorList>
            <person name="Mixao V."/>
            <person name="Del Olmo V."/>
            <person name="Hegedusova E."/>
            <person name="Saus E."/>
            <person name="Pryszcz L."/>
            <person name="Cillingova A."/>
            <person name="Nosek J."/>
            <person name="Gabaldon T."/>
        </authorList>
    </citation>
    <scope>NUCLEOTIDE SEQUENCE</scope>
    <source>
        <strain evidence="5">CBS 10844</strain>
    </source>
</reference>
<sequence>MQVASSNVALSEVELERIVGDNKGHDISRKYSGGSHEAGYNRSNSHGNGNGRKYSGGSHEAGHNRSNSQGDDWKYSRSSYYGSHGSYGNNHYPPSDPRFDRSNVPDNEYIKQLLFENKELKGLVEEKNRTIERLQRQLSLLSPNGSNGNNTPLHQLQNNVSSLQSVSPVFVSSPSRPHPPPPIDSPPLPPHLLQHSITPKSNLTEASHDEILISPILQHQQQQSRAPKQQHQHHHQHHHQQHQQHHQRNEYNQRISLPTSKEMTSSPHLDEIMVSPSEIPVRSSLRSSELTNDKPITPKDNRRSSMTSDRSAAYLPNSVSNASNLSSNVSSRYSPIRVDEEKEKEKSDLQSVSNIPGNTTPHDDTMDSLKQSNMSIDTKQSFEHTLNTVESLDLSRDEAEDTIDSQYNLALESLKSQTDNTTTATAATTNTTNTTATTTTTTAASSSVIYTHNKQLARSTSSIGSTYKSSRIKPPFHHKLMHGNHSTTELAPPTSLKAALGEKNSSRNNISAYNTPPNQVIANYGVPNLTKNDFQTPEVLSDEKFEQFESPSSKLDEKNMAILPSPVADDSLKHQHSYHQAPASAASSLSAAAAAAVGALPLLPPPNSETQYSHNNQNQRLASPYNLQQQQPTYYTGRPLQTPTSSKNNIHVLSPQTPGSSFNVLNTPKTDMDESSLFIKPEEFHTIFIKVISTIHIDSLMNQTSAKKTDDPNITITINDRETNKEMWRIRKTHSQICSFDAEVRSIIEYFGMTNLPDKTSFASTTPSKIEARRALLQNYFNSIFLMPHIPHIVLYKLCLFLSLDFVNPLDDFKSGSRKEGYLVRKYKGIGTSWKVRWCQIENNQLEVYPFPGGQLQESISLYNAQIGRQAADSVAEDKGYRHAFLVMESPKASKLHSTTNKYFFCAETDEERDDWVTALIEFTEIVPSPEPKSADVSPQKPVNYADATTPADYDKKFSYDNYNEESGSPVSYANGKFASDQVSFQTSISTEEQGKRMKKRSYFSFRNRASSNASEQGSQPLPPSQPQQPPPPPQQQQQHQQQHQQQQQTQPQQPPPFPPPPTLPLPLPPQQQQLPQQPQPIQLQQQSRYTYAPVSNGYQSGVSQVHPIQVDSSNSMQQYLDELDLGNEVTKSIFGREIEVALELSSHDYMGRHIPSICFRCLDYLNRTGAIFEEGIFRLSGSASTIRQLKEAFNREHDLDLFRSPLKPDIHTVSGLFKTYLRELPSPILGTDAYLQLNNIVLNKHNKFLPSQIAIMFKEYLNNSNNIDAIHYDLCYVIFKFLRQIISQNQINRMNLKNLCIVFVPTLNLSLEVLSTILIDFECIFENGKPVSDSNREVLDLHIPNF</sequence>
<dbReference type="Proteomes" id="UP001202479">
    <property type="component" value="Unassembled WGS sequence"/>
</dbReference>
<gene>
    <name evidence="5" type="ORF">KGF56_004060</name>
</gene>
<keyword evidence="1" id="KW-0343">GTPase activation</keyword>
<feature type="region of interest" description="Disordered" evidence="2">
    <location>
        <begin position="1009"/>
        <end position="1087"/>
    </location>
</feature>
<accession>A0AAI9WWH4</accession>
<dbReference type="SUPFAM" id="SSF50729">
    <property type="entry name" value="PH domain-like"/>
    <property type="match status" value="1"/>
</dbReference>
<dbReference type="Pfam" id="PF00787">
    <property type="entry name" value="PX"/>
    <property type="match status" value="1"/>
</dbReference>
<evidence type="ECO:0000259" key="3">
    <source>
        <dbReference type="PROSITE" id="PS50003"/>
    </source>
</evidence>
<feature type="region of interest" description="Disordered" evidence="2">
    <location>
        <begin position="1"/>
        <end position="104"/>
    </location>
</feature>
<feature type="compositionally biased region" description="Pro residues" evidence="2">
    <location>
        <begin position="1021"/>
        <end position="1035"/>
    </location>
</feature>
<protein>
    <submittedName>
        <fullName evidence="5">BEM3</fullName>
    </submittedName>
</protein>
<dbReference type="PROSITE" id="PS50238">
    <property type="entry name" value="RHOGAP"/>
    <property type="match status" value="1"/>
</dbReference>
<dbReference type="InterPro" id="IPR001849">
    <property type="entry name" value="PH_domain"/>
</dbReference>
<evidence type="ECO:0000313" key="6">
    <source>
        <dbReference type="Proteomes" id="UP001202479"/>
    </source>
</evidence>
<feature type="compositionally biased region" description="Low complexity" evidence="2">
    <location>
        <begin position="76"/>
        <end position="92"/>
    </location>
</feature>
<feature type="compositionally biased region" description="Polar residues" evidence="2">
    <location>
        <begin position="250"/>
        <end position="267"/>
    </location>
</feature>
<feature type="compositionally biased region" description="Basic and acidic residues" evidence="2">
    <location>
        <begin position="337"/>
        <end position="348"/>
    </location>
</feature>
<feature type="compositionally biased region" description="Low complexity" evidence="2">
    <location>
        <begin position="166"/>
        <end position="175"/>
    </location>
</feature>
<feature type="compositionally biased region" description="Polar residues" evidence="2">
    <location>
        <begin position="349"/>
        <end position="360"/>
    </location>
</feature>
<keyword evidence="6" id="KW-1185">Reference proteome</keyword>
<feature type="region of interest" description="Disordered" evidence="2">
    <location>
        <begin position="218"/>
        <end position="369"/>
    </location>
</feature>
<evidence type="ECO:0000256" key="1">
    <source>
        <dbReference type="ARBA" id="ARBA00022468"/>
    </source>
</evidence>
<dbReference type="PROSITE" id="PS50003">
    <property type="entry name" value="PH_DOMAIN"/>
    <property type="match status" value="1"/>
</dbReference>
<dbReference type="SMART" id="SM00233">
    <property type="entry name" value="PH"/>
    <property type="match status" value="1"/>
</dbReference>
<feature type="compositionally biased region" description="Basic residues" evidence="2">
    <location>
        <begin position="228"/>
        <end position="246"/>
    </location>
</feature>
<dbReference type="EMBL" id="JAHUZD010000137">
    <property type="protein sequence ID" value="KAI3403171.2"/>
    <property type="molecule type" value="Genomic_DNA"/>
</dbReference>
<dbReference type="Pfam" id="PF00169">
    <property type="entry name" value="PH"/>
    <property type="match status" value="1"/>
</dbReference>
<dbReference type="InterPro" id="IPR000198">
    <property type="entry name" value="RhoGAP_dom"/>
</dbReference>
<feature type="compositionally biased region" description="Low complexity" evidence="2">
    <location>
        <begin position="317"/>
        <end position="331"/>
    </location>
</feature>
<dbReference type="Pfam" id="PF00620">
    <property type="entry name" value="RhoGAP"/>
    <property type="match status" value="1"/>
</dbReference>
<evidence type="ECO:0000256" key="2">
    <source>
        <dbReference type="SAM" id="MobiDB-lite"/>
    </source>
</evidence>
<proteinExistence type="predicted"/>
<feature type="compositionally biased region" description="Pro residues" evidence="2">
    <location>
        <begin position="1053"/>
        <end position="1070"/>
    </location>
</feature>
<feature type="region of interest" description="Disordered" evidence="2">
    <location>
        <begin position="929"/>
        <end position="975"/>
    </location>
</feature>
<feature type="compositionally biased region" description="Pro residues" evidence="2">
    <location>
        <begin position="176"/>
        <end position="190"/>
    </location>
</feature>
<organism evidence="5 6">
    <name type="scientific">Candida oxycetoniae</name>
    <dbReference type="NCBI Taxonomy" id="497107"/>
    <lineage>
        <taxon>Eukaryota</taxon>
        <taxon>Fungi</taxon>
        <taxon>Dikarya</taxon>
        <taxon>Ascomycota</taxon>
        <taxon>Saccharomycotina</taxon>
        <taxon>Pichiomycetes</taxon>
        <taxon>Debaryomycetaceae</taxon>
        <taxon>Candida/Lodderomyces clade</taxon>
        <taxon>Candida</taxon>
    </lineage>
</organism>
<dbReference type="SUPFAM" id="SSF48350">
    <property type="entry name" value="GTPase activation domain, GAP"/>
    <property type="match status" value="1"/>
</dbReference>
<name>A0AAI9WWH4_9ASCO</name>
<dbReference type="SMART" id="SM00324">
    <property type="entry name" value="RhoGAP"/>
    <property type="match status" value="1"/>
</dbReference>
<dbReference type="GO" id="GO:0005096">
    <property type="term" value="F:GTPase activator activity"/>
    <property type="evidence" value="ECO:0007669"/>
    <property type="project" value="UniProtKB-KW"/>
</dbReference>
<feature type="compositionally biased region" description="Basic and acidic residues" evidence="2">
    <location>
        <begin position="14"/>
        <end position="29"/>
    </location>
</feature>
<dbReference type="GO" id="GO:0035091">
    <property type="term" value="F:phosphatidylinositol binding"/>
    <property type="evidence" value="ECO:0007669"/>
    <property type="project" value="InterPro"/>
</dbReference>
<feature type="domain" description="PH" evidence="3">
    <location>
        <begin position="816"/>
        <end position="925"/>
    </location>
</feature>
<feature type="compositionally biased region" description="Polar residues" evidence="2">
    <location>
        <begin position="1009"/>
        <end position="1019"/>
    </location>
</feature>
<dbReference type="GO" id="GO:0005938">
    <property type="term" value="C:cell cortex"/>
    <property type="evidence" value="ECO:0007669"/>
    <property type="project" value="UniProtKB-ARBA"/>
</dbReference>
<dbReference type="GO" id="GO:0005933">
    <property type="term" value="C:cellular bud"/>
    <property type="evidence" value="ECO:0007669"/>
    <property type="project" value="UniProtKB-ARBA"/>
</dbReference>
<dbReference type="Gene3D" id="3.30.1520.10">
    <property type="entry name" value="Phox-like domain"/>
    <property type="match status" value="1"/>
</dbReference>
<evidence type="ECO:0000313" key="5">
    <source>
        <dbReference type="EMBL" id="KAI3403171.2"/>
    </source>
</evidence>
<dbReference type="PANTHER" id="PTHR23176">
    <property type="entry name" value="RHO/RAC/CDC GTPASE-ACTIVATING PROTEIN"/>
    <property type="match status" value="1"/>
</dbReference>
<dbReference type="SUPFAM" id="SSF64268">
    <property type="entry name" value="PX domain"/>
    <property type="match status" value="1"/>
</dbReference>
<feature type="compositionally biased region" description="Polar residues" evidence="2">
    <location>
        <begin position="218"/>
        <end position="227"/>
    </location>
</feature>
<evidence type="ECO:0000259" key="4">
    <source>
        <dbReference type="PROSITE" id="PS50238"/>
    </source>
</evidence>
<feature type="region of interest" description="Disordered" evidence="2">
    <location>
        <begin position="166"/>
        <end position="195"/>
    </location>
</feature>
<dbReference type="GO" id="GO:0007165">
    <property type="term" value="P:signal transduction"/>
    <property type="evidence" value="ECO:0007669"/>
    <property type="project" value="InterPro"/>
</dbReference>
<dbReference type="InterPro" id="IPR011993">
    <property type="entry name" value="PH-like_dom_sf"/>
</dbReference>
<dbReference type="InterPro" id="IPR008936">
    <property type="entry name" value="Rho_GTPase_activation_prot"/>
</dbReference>
<dbReference type="Gene3D" id="2.30.29.30">
    <property type="entry name" value="Pleckstrin-homology domain (PH domain)/Phosphotyrosine-binding domain (PTB)"/>
    <property type="match status" value="1"/>
</dbReference>
<feature type="compositionally biased region" description="Polar residues" evidence="2">
    <location>
        <begin position="961"/>
        <end position="972"/>
    </location>
</feature>
<dbReference type="Gene3D" id="1.10.555.10">
    <property type="entry name" value="Rho GTPase activation protein"/>
    <property type="match status" value="1"/>
</dbReference>
<dbReference type="InterPro" id="IPR036871">
    <property type="entry name" value="PX_dom_sf"/>
</dbReference>
<dbReference type="PANTHER" id="PTHR23176:SF129">
    <property type="entry name" value="RHO GTPASE ACTIVATING PROTEIN AT 16F, ISOFORM E-RELATED"/>
    <property type="match status" value="1"/>
</dbReference>
<dbReference type="InterPro" id="IPR001683">
    <property type="entry name" value="PX_dom"/>
</dbReference>
<comment type="caution">
    <text evidence="5">The sequence shown here is derived from an EMBL/GenBank/DDBJ whole genome shotgun (WGS) entry which is preliminary data.</text>
</comment>